<feature type="binding site" evidence="5">
    <location>
        <position position="304"/>
    </location>
    <ligand>
        <name>Zn(2+)</name>
        <dbReference type="ChEBI" id="CHEBI:29105"/>
    </ligand>
</feature>
<feature type="transmembrane region" description="Helical" evidence="7">
    <location>
        <begin position="88"/>
        <end position="108"/>
    </location>
</feature>
<feature type="binding site" evidence="5">
    <location>
        <position position="155"/>
    </location>
    <ligand>
        <name>Zn(2+)</name>
        <dbReference type="ChEBI" id="CHEBI:29105"/>
    </ligand>
</feature>
<evidence type="ECO:0000256" key="4">
    <source>
        <dbReference type="ARBA" id="ARBA00023136"/>
    </source>
</evidence>
<evidence type="ECO:0000256" key="3">
    <source>
        <dbReference type="ARBA" id="ARBA00022989"/>
    </source>
</evidence>
<evidence type="ECO:0000256" key="6">
    <source>
        <dbReference type="SAM" id="MobiDB-lite"/>
    </source>
</evidence>
<sequence length="332" mass="37074">MRSRSAPDPTPPAPNRPSTDAQSHRIIESGAAEVEMKTMTFERRLVRYDALPDYLKDNEFILDHYRSEWPLKDALLSVFSWHNESLNVWTHLGGFFLFLSLAVFTVSVESSTDGIFRTGSGGVKALQPGHLVPRWPVMIFLAGAMVCLGCSAASHLLACHSRRLNLLFWRLDYTGIATMIVTSFVPPIHYAFLCNPFPRRLYLLSIASLGLLAIPTLLSPRLSTPRFRRFRAVLFLAMGFSGVVPAAHAICINWEHRECHVALALEVAMGAAYAAGAAIYVGRVPERWRPGKFDLAGHSHQIFHVFVLVGAMVHYWATMVLIDWREAGVICT</sequence>
<feature type="transmembrane region" description="Helical" evidence="7">
    <location>
        <begin position="201"/>
        <end position="218"/>
    </location>
</feature>
<keyword evidence="5" id="KW-0862">Zinc</keyword>
<feature type="transmembrane region" description="Helical" evidence="7">
    <location>
        <begin position="230"/>
        <end position="250"/>
    </location>
</feature>
<dbReference type="GO" id="GO:0009725">
    <property type="term" value="P:response to hormone"/>
    <property type="evidence" value="ECO:0007669"/>
    <property type="project" value="TreeGrafter"/>
</dbReference>
<dbReference type="GO" id="GO:0038023">
    <property type="term" value="F:signaling receptor activity"/>
    <property type="evidence" value="ECO:0007669"/>
    <property type="project" value="TreeGrafter"/>
</dbReference>
<name>A0AAV9FEL3_ACOCL</name>
<feature type="transmembrane region" description="Helical" evidence="7">
    <location>
        <begin position="137"/>
        <end position="159"/>
    </location>
</feature>
<feature type="region of interest" description="Disordered" evidence="6">
    <location>
        <begin position="1"/>
        <end position="23"/>
    </location>
</feature>
<keyword evidence="9" id="KW-1185">Reference proteome</keyword>
<keyword evidence="4 7" id="KW-0472">Membrane</keyword>
<feature type="transmembrane region" description="Helical" evidence="7">
    <location>
        <begin position="171"/>
        <end position="189"/>
    </location>
</feature>
<dbReference type="PANTHER" id="PTHR20855:SF100">
    <property type="entry name" value="HEPTAHELICAL TRANSMEMBRANE PROTEIN 2"/>
    <property type="match status" value="1"/>
</dbReference>
<evidence type="ECO:0000256" key="2">
    <source>
        <dbReference type="ARBA" id="ARBA00022692"/>
    </source>
</evidence>
<keyword evidence="2 7" id="KW-0812">Transmembrane</keyword>
<keyword evidence="3 7" id="KW-1133">Transmembrane helix</keyword>
<dbReference type="AlphaFoldDB" id="A0AAV9FEL3"/>
<dbReference type="EMBL" id="JAUJYO010000002">
    <property type="protein sequence ID" value="KAK1323062.1"/>
    <property type="molecule type" value="Genomic_DNA"/>
</dbReference>
<evidence type="ECO:0000256" key="7">
    <source>
        <dbReference type="SAM" id="Phobius"/>
    </source>
</evidence>
<evidence type="ECO:0000313" key="8">
    <source>
        <dbReference type="EMBL" id="KAK1323062.1"/>
    </source>
</evidence>
<feature type="transmembrane region" description="Helical" evidence="7">
    <location>
        <begin position="262"/>
        <end position="281"/>
    </location>
</feature>
<gene>
    <name evidence="8" type="ORF">QJS10_CPA02g01374</name>
</gene>
<dbReference type="GO" id="GO:0009744">
    <property type="term" value="P:response to sucrose"/>
    <property type="evidence" value="ECO:0007669"/>
    <property type="project" value="UniProtKB-ARBA"/>
</dbReference>
<dbReference type="InterPro" id="IPR004254">
    <property type="entry name" value="AdipoR/HlyIII-related"/>
</dbReference>
<evidence type="ECO:0000256" key="1">
    <source>
        <dbReference type="ARBA" id="ARBA00004141"/>
    </source>
</evidence>
<dbReference type="GO" id="GO:0046872">
    <property type="term" value="F:metal ion binding"/>
    <property type="evidence" value="ECO:0007669"/>
    <property type="project" value="UniProtKB-KW"/>
</dbReference>
<reference evidence="8" key="2">
    <citation type="submission" date="2023-06" db="EMBL/GenBank/DDBJ databases">
        <authorList>
            <person name="Ma L."/>
            <person name="Liu K.-W."/>
            <person name="Li Z."/>
            <person name="Hsiao Y.-Y."/>
            <person name="Qi Y."/>
            <person name="Fu T."/>
            <person name="Tang G."/>
            <person name="Zhang D."/>
            <person name="Sun W.-H."/>
            <person name="Liu D.-K."/>
            <person name="Li Y."/>
            <person name="Chen G.-Z."/>
            <person name="Liu X.-D."/>
            <person name="Liao X.-Y."/>
            <person name="Jiang Y.-T."/>
            <person name="Yu X."/>
            <person name="Hao Y."/>
            <person name="Huang J."/>
            <person name="Zhao X.-W."/>
            <person name="Ke S."/>
            <person name="Chen Y.-Y."/>
            <person name="Wu W.-L."/>
            <person name="Hsu J.-L."/>
            <person name="Lin Y.-F."/>
            <person name="Huang M.-D."/>
            <person name="Li C.-Y."/>
            <person name="Huang L."/>
            <person name="Wang Z.-W."/>
            <person name="Zhao X."/>
            <person name="Zhong W.-Y."/>
            <person name="Peng D.-H."/>
            <person name="Ahmad S."/>
            <person name="Lan S."/>
            <person name="Zhang J.-S."/>
            <person name="Tsai W.-C."/>
            <person name="Van De Peer Y."/>
            <person name="Liu Z.-J."/>
        </authorList>
    </citation>
    <scope>NUCLEOTIDE SEQUENCE</scope>
    <source>
        <strain evidence="8">CP</strain>
        <tissue evidence="8">Leaves</tissue>
    </source>
</reference>
<dbReference type="Pfam" id="PF03006">
    <property type="entry name" value="HlyIII"/>
    <property type="match status" value="1"/>
</dbReference>
<evidence type="ECO:0000313" key="9">
    <source>
        <dbReference type="Proteomes" id="UP001180020"/>
    </source>
</evidence>
<protein>
    <submittedName>
        <fullName evidence="8">Uncharacterized protein</fullName>
    </submittedName>
</protein>
<comment type="caution">
    <text evidence="8">The sequence shown here is derived from an EMBL/GenBank/DDBJ whole genome shotgun (WGS) entry which is preliminary data.</text>
</comment>
<feature type="transmembrane region" description="Helical" evidence="7">
    <location>
        <begin position="302"/>
        <end position="322"/>
    </location>
</feature>
<dbReference type="GO" id="GO:0016020">
    <property type="term" value="C:membrane"/>
    <property type="evidence" value="ECO:0007669"/>
    <property type="project" value="UniProtKB-SubCell"/>
</dbReference>
<feature type="binding site" evidence="5">
    <location>
        <position position="300"/>
    </location>
    <ligand>
        <name>Zn(2+)</name>
        <dbReference type="ChEBI" id="CHEBI:29105"/>
    </ligand>
</feature>
<reference evidence="8" key="1">
    <citation type="journal article" date="2023" name="Nat. Commun.">
        <title>Diploid and tetraploid genomes of Acorus and the evolution of monocots.</title>
        <authorList>
            <person name="Ma L."/>
            <person name="Liu K.W."/>
            <person name="Li Z."/>
            <person name="Hsiao Y.Y."/>
            <person name="Qi Y."/>
            <person name="Fu T."/>
            <person name="Tang G.D."/>
            <person name="Zhang D."/>
            <person name="Sun W.H."/>
            <person name="Liu D.K."/>
            <person name="Li Y."/>
            <person name="Chen G.Z."/>
            <person name="Liu X.D."/>
            <person name="Liao X.Y."/>
            <person name="Jiang Y.T."/>
            <person name="Yu X."/>
            <person name="Hao Y."/>
            <person name="Huang J."/>
            <person name="Zhao X.W."/>
            <person name="Ke S."/>
            <person name="Chen Y.Y."/>
            <person name="Wu W.L."/>
            <person name="Hsu J.L."/>
            <person name="Lin Y.F."/>
            <person name="Huang M.D."/>
            <person name="Li C.Y."/>
            <person name="Huang L."/>
            <person name="Wang Z.W."/>
            <person name="Zhao X."/>
            <person name="Zhong W.Y."/>
            <person name="Peng D.H."/>
            <person name="Ahmad S."/>
            <person name="Lan S."/>
            <person name="Zhang J.S."/>
            <person name="Tsai W.C."/>
            <person name="Van de Peer Y."/>
            <person name="Liu Z.J."/>
        </authorList>
    </citation>
    <scope>NUCLEOTIDE SEQUENCE</scope>
    <source>
        <strain evidence="8">CP</strain>
    </source>
</reference>
<keyword evidence="5" id="KW-0479">Metal-binding</keyword>
<dbReference type="PANTHER" id="PTHR20855">
    <property type="entry name" value="ADIPOR/PROGESTIN RECEPTOR-RELATED"/>
    <property type="match status" value="1"/>
</dbReference>
<evidence type="ECO:0000256" key="5">
    <source>
        <dbReference type="PIRSR" id="PIRSR604254-1"/>
    </source>
</evidence>
<proteinExistence type="predicted"/>
<dbReference type="Proteomes" id="UP001180020">
    <property type="component" value="Unassembled WGS sequence"/>
</dbReference>
<accession>A0AAV9FEL3</accession>
<comment type="subcellular location">
    <subcellularLocation>
        <location evidence="1">Membrane</location>
        <topology evidence="1">Multi-pass membrane protein</topology>
    </subcellularLocation>
</comment>
<organism evidence="8 9">
    <name type="scientific">Acorus calamus</name>
    <name type="common">Sweet flag</name>
    <dbReference type="NCBI Taxonomy" id="4465"/>
    <lineage>
        <taxon>Eukaryota</taxon>
        <taxon>Viridiplantae</taxon>
        <taxon>Streptophyta</taxon>
        <taxon>Embryophyta</taxon>
        <taxon>Tracheophyta</taxon>
        <taxon>Spermatophyta</taxon>
        <taxon>Magnoliopsida</taxon>
        <taxon>Liliopsida</taxon>
        <taxon>Acoraceae</taxon>
        <taxon>Acorus</taxon>
    </lineage>
</organism>